<dbReference type="Gene3D" id="3.30.70.1060">
    <property type="entry name" value="Dimeric alpha+beta barrel"/>
    <property type="match status" value="1"/>
</dbReference>
<dbReference type="AlphaFoldDB" id="A0A2G9C4E2"/>
<dbReference type="Pfam" id="PF03795">
    <property type="entry name" value="YCII"/>
    <property type="match status" value="1"/>
</dbReference>
<dbReference type="InterPro" id="IPR011008">
    <property type="entry name" value="Dimeric_a/b-barrel"/>
</dbReference>
<reference evidence="3 4" key="1">
    <citation type="submission" date="2017-11" db="EMBL/GenBank/DDBJ databases">
        <title>Draft genome sequence of Mitsuaria sp. HWN-4.</title>
        <authorList>
            <person name="Gundlapally S.R."/>
        </authorList>
    </citation>
    <scope>NUCLEOTIDE SEQUENCE [LARGE SCALE GENOMIC DNA]</scope>
    <source>
        <strain evidence="3 4">HWN-4</strain>
    </source>
</reference>
<dbReference type="RefSeq" id="WP_099863418.1">
    <property type="nucleotide sequence ID" value="NZ_PEOG01000070.1"/>
</dbReference>
<evidence type="ECO:0000259" key="2">
    <source>
        <dbReference type="Pfam" id="PF03795"/>
    </source>
</evidence>
<organism evidence="3 4">
    <name type="scientific">Roseateles chitinivorans</name>
    <dbReference type="NCBI Taxonomy" id="2917965"/>
    <lineage>
        <taxon>Bacteria</taxon>
        <taxon>Pseudomonadati</taxon>
        <taxon>Pseudomonadota</taxon>
        <taxon>Betaproteobacteria</taxon>
        <taxon>Burkholderiales</taxon>
        <taxon>Sphaerotilaceae</taxon>
        <taxon>Roseateles</taxon>
    </lineage>
</organism>
<sequence>MLFIVTLTYRTPPARIEEHLGPHRAWLADQTRAGHVLFAGPLDPPTGGLILAHSADRAALDALMATDPFVVHRLVDVAVLAASPALRHADFPARWAAAAKAVEVA</sequence>
<evidence type="ECO:0000313" key="3">
    <source>
        <dbReference type="EMBL" id="PIM51310.1"/>
    </source>
</evidence>
<evidence type="ECO:0000256" key="1">
    <source>
        <dbReference type="ARBA" id="ARBA00007689"/>
    </source>
</evidence>
<accession>A0A2G9C4E2</accession>
<evidence type="ECO:0000313" key="4">
    <source>
        <dbReference type="Proteomes" id="UP000231501"/>
    </source>
</evidence>
<dbReference type="EMBL" id="PEOG01000070">
    <property type="protein sequence ID" value="PIM51310.1"/>
    <property type="molecule type" value="Genomic_DNA"/>
</dbReference>
<feature type="domain" description="YCII-related" evidence="2">
    <location>
        <begin position="4"/>
        <end position="71"/>
    </location>
</feature>
<dbReference type="Proteomes" id="UP000231501">
    <property type="component" value="Unassembled WGS sequence"/>
</dbReference>
<dbReference type="PANTHER" id="PTHR37828">
    <property type="entry name" value="GSR2449 PROTEIN"/>
    <property type="match status" value="1"/>
</dbReference>
<dbReference type="PANTHER" id="PTHR37828:SF1">
    <property type="entry name" value="YCII-RELATED DOMAIN-CONTAINING PROTEIN"/>
    <property type="match status" value="1"/>
</dbReference>
<proteinExistence type="inferred from homology"/>
<name>A0A2G9C4E2_9BURK</name>
<dbReference type="InterPro" id="IPR005545">
    <property type="entry name" value="YCII"/>
</dbReference>
<dbReference type="OrthoDB" id="9814407at2"/>
<keyword evidence="4" id="KW-1185">Reference proteome</keyword>
<dbReference type="SUPFAM" id="SSF54909">
    <property type="entry name" value="Dimeric alpha+beta barrel"/>
    <property type="match status" value="1"/>
</dbReference>
<comment type="caution">
    <text evidence="3">The sequence shown here is derived from an EMBL/GenBank/DDBJ whole genome shotgun (WGS) entry which is preliminary data.</text>
</comment>
<comment type="similarity">
    <text evidence="1">Belongs to the YciI family.</text>
</comment>
<gene>
    <name evidence="3" type="ORF">CS062_20435</name>
</gene>
<protein>
    <recommendedName>
        <fullName evidence="2">YCII-related domain-containing protein</fullName>
    </recommendedName>
</protein>